<dbReference type="AlphaFoldDB" id="A0A1B2I773"/>
<dbReference type="PANTHER" id="PTHR43849">
    <property type="entry name" value="BLL3936 PROTEIN"/>
    <property type="match status" value="1"/>
</dbReference>
<protein>
    <submittedName>
        <fullName evidence="1">Uncharacterized protein</fullName>
    </submittedName>
</protein>
<organism evidence="1 2">
    <name type="scientific">Cloacibacillus porcorum</name>
    <dbReference type="NCBI Taxonomy" id="1197717"/>
    <lineage>
        <taxon>Bacteria</taxon>
        <taxon>Thermotogati</taxon>
        <taxon>Synergistota</taxon>
        <taxon>Synergistia</taxon>
        <taxon>Synergistales</taxon>
        <taxon>Synergistaceae</taxon>
        <taxon>Cloacibacillus</taxon>
    </lineage>
</organism>
<accession>A0A1B2I773</accession>
<name>A0A1B2I773_9BACT</name>
<dbReference type="NCBIfam" id="TIGR02123">
    <property type="entry name" value="TRAP_fused"/>
    <property type="match status" value="1"/>
</dbReference>
<dbReference type="Pfam" id="PF06808">
    <property type="entry name" value="DctM"/>
    <property type="match status" value="1"/>
</dbReference>
<dbReference type="STRING" id="1197717.BED41_12475"/>
<dbReference type="InterPro" id="IPR011853">
    <property type="entry name" value="TRAP_DctM-Dct_fused"/>
</dbReference>
<keyword evidence="2" id="KW-1185">Reference proteome</keyword>
<dbReference type="GeneID" id="83058661"/>
<gene>
    <name evidence="1" type="ORF">BED41_12475</name>
</gene>
<proteinExistence type="predicted"/>
<dbReference type="Proteomes" id="UP000093044">
    <property type="component" value="Chromosome"/>
</dbReference>
<evidence type="ECO:0000313" key="1">
    <source>
        <dbReference type="EMBL" id="ANZ45828.1"/>
    </source>
</evidence>
<dbReference type="KEGG" id="cpor:BED41_12475"/>
<reference evidence="1" key="1">
    <citation type="submission" date="2016-08" db="EMBL/GenBank/DDBJ databases">
        <title>Complete genome of Cloacibacillus porcorum.</title>
        <authorList>
            <person name="Looft T."/>
            <person name="Bayles D.O."/>
            <person name="Alt D.P."/>
        </authorList>
    </citation>
    <scope>NUCLEOTIDE SEQUENCE [LARGE SCALE GENOMIC DNA]</scope>
    <source>
        <strain evidence="1">CL-84</strain>
    </source>
</reference>
<dbReference type="RefSeq" id="WP_066746860.1">
    <property type="nucleotide sequence ID" value="NZ_CATWZH010000005.1"/>
</dbReference>
<dbReference type="InterPro" id="IPR010656">
    <property type="entry name" value="DctM"/>
</dbReference>
<dbReference type="OrthoDB" id="464at2"/>
<sequence>MIQNGEARPLTAISCLLEAKKFGPREVLAFIIVGLSFAFVAFHLYAGMFGHPEAHFYRSLHLTGVLVLCFIFFPLSRQSWSDKPSIWTLVDVVCILLSLALEIYYLWDVEAFELRQVISPNTADICMGVILWLLVLEATRRSLGLPMVLIAIFFTFQALFSEQMFWIFYGPSTSLKSLVLDMYMQEGGIFGMPLGTIASFVVLFLIFGAFMEETGTGRTFTDLALGAFGAKVGGPAKAAVVGSAFFGMLSGSSCANVTTTGTFTIPLMKRVGYESTYAGGVEACASTGGMFTPPIMGATAFVVAAYLGLSYVTVALAAAIPALCYYFALFAAVDFHARKSKIPPLKKEEMPVVKDVLKNGAHLLLPIGLLVYFLVSGYTATTACFWSIVGLFIVSFLKKSSRPGAENILSVCEAAAKATVVTAMACAAAGIIVSSSTLSGVGLKLGTQIVSISGGHLWLALLLAAVLAVILGMGLTTTAVYIIMVVTVIPPIMQMGVPALAAHMYALFWGVLSNIIPPVAIASFTAAGIAKAGPMKTAVKGFCIGFPGLLVFATFVYNPGLIMIGSAADIIINSVGCLIAVVCFAAVIEGYAFAKINLVLRAVLFVCSLLSLSPRWDLTFAGLAGGVIILTLNYLAYKKEGLDFEQGGELEA</sequence>
<dbReference type="PANTHER" id="PTHR43849:SF2">
    <property type="entry name" value="BLL3936 PROTEIN"/>
    <property type="match status" value="1"/>
</dbReference>
<evidence type="ECO:0000313" key="2">
    <source>
        <dbReference type="Proteomes" id="UP000093044"/>
    </source>
</evidence>
<dbReference type="EMBL" id="CP016757">
    <property type="protein sequence ID" value="ANZ45828.1"/>
    <property type="molecule type" value="Genomic_DNA"/>
</dbReference>